<protein>
    <submittedName>
        <fullName evidence="6">DNA methylase</fullName>
    </submittedName>
</protein>
<dbReference type="GO" id="GO:0008170">
    <property type="term" value="F:N-methyltransferase activity"/>
    <property type="evidence" value="ECO:0007669"/>
    <property type="project" value="InterPro"/>
</dbReference>
<dbReference type="Gene3D" id="3.40.50.150">
    <property type="entry name" value="Vaccinia Virus protein VP39"/>
    <property type="match status" value="2"/>
</dbReference>
<dbReference type="GO" id="GO:0009307">
    <property type="term" value="P:DNA restriction-modification system"/>
    <property type="evidence" value="ECO:0007669"/>
    <property type="project" value="UniProtKB-KW"/>
</dbReference>
<keyword evidence="4" id="KW-0680">Restriction system</keyword>
<accession>A0A0A5G173</accession>
<dbReference type="Proteomes" id="UP000030401">
    <property type="component" value="Unassembled WGS sequence"/>
</dbReference>
<organism evidence="6 7">
    <name type="scientific">Pontibacillus litoralis JSM 072002</name>
    <dbReference type="NCBI Taxonomy" id="1385512"/>
    <lineage>
        <taxon>Bacteria</taxon>
        <taxon>Bacillati</taxon>
        <taxon>Bacillota</taxon>
        <taxon>Bacilli</taxon>
        <taxon>Bacillales</taxon>
        <taxon>Bacillaceae</taxon>
        <taxon>Pontibacillus</taxon>
    </lineage>
</organism>
<keyword evidence="3" id="KW-0808">Transferase</keyword>
<evidence type="ECO:0000259" key="5">
    <source>
        <dbReference type="Pfam" id="PF01555"/>
    </source>
</evidence>
<dbReference type="SUPFAM" id="SSF53335">
    <property type="entry name" value="S-adenosyl-L-methionine-dependent methyltransferases"/>
    <property type="match status" value="2"/>
</dbReference>
<dbReference type="Pfam" id="PF01555">
    <property type="entry name" value="N6_N4_Mtase"/>
    <property type="match status" value="1"/>
</dbReference>
<dbReference type="eggNOG" id="COG0863">
    <property type="taxonomic scope" value="Bacteria"/>
</dbReference>
<dbReference type="AlphaFoldDB" id="A0A0A5G173"/>
<dbReference type="STRING" id="1385512.N784_11795"/>
<comment type="caution">
    <text evidence="6">The sequence shown here is derived from an EMBL/GenBank/DDBJ whole genome shotgun (WGS) entry which is preliminary data.</text>
</comment>
<evidence type="ECO:0000256" key="3">
    <source>
        <dbReference type="ARBA" id="ARBA00022679"/>
    </source>
</evidence>
<evidence type="ECO:0000313" key="6">
    <source>
        <dbReference type="EMBL" id="KGX84853.1"/>
    </source>
</evidence>
<keyword evidence="7" id="KW-1185">Reference proteome</keyword>
<dbReference type="InterPro" id="IPR002052">
    <property type="entry name" value="DNA_methylase_N6_adenine_CS"/>
</dbReference>
<comment type="similarity">
    <text evidence="1">Belongs to the N(4)/N(6)-methyltransferase family.</text>
</comment>
<dbReference type="InterPro" id="IPR029063">
    <property type="entry name" value="SAM-dependent_MTases_sf"/>
</dbReference>
<name>A0A0A5G173_9BACI</name>
<evidence type="ECO:0000256" key="4">
    <source>
        <dbReference type="ARBA" id="ARBA00022747"/>
    </source>
</evidence>
<dbReference type="PROSITE" id="PS00092">
    <property type="entry name" value="N6_MTASE"/>
    <property type="match status" value="1"/>
</dbReference>
<sequence>MTKENEQLSILGEEEGNKDHHVTVLGMTFNNDQERKEYFTEELRKKLPDLKDIEGFPIGEDEDILSMSDPPYYTACPNPWLSQMVSQWNVESLNKEDYQRLPFASDVSEGKNDAFYNAHGYHTKVPYKAILKYILHYTSPGDIIFDGFSGTGTTGVAANAAGNKKIIETLGYKVDENNNIYDNREFKSGLGKRNVILNDLSPSATLISYNYNSNGGKKEFEQEARRIIDELKKECLWMYKTKHSKEEFGIITNVVWSDIFICPDCSTEINFWDVSVDYEKKKMEKEFNCFNCNSKLEKKELERSWETYFDADIEDTVSIAKQVPVLINYSVGTRKYTKKVDEFDLSLLQEIQDKNFSYWYPVEKIPEGYNTKQPLKSHGISHVHQFYTRRNLYTLACLYKKIKESKFSSKLLFFFQASINRSTKTNRFRFGGTGGLSGTLYIPSLGVERNSIFLLESKLRDQLKVLEESEYSSKNFGIITQSSSTNLGVPENSVDYIFTDPPFGSNIMYSELNFLWESWLKVITNNKNESIINPVQNKGLEDYIRLMEKSFVEFYNILKPNRWMTVEFSNSQSSVWNGIREAIERAGFIIANVSALDKKQGSFKAVTSTTAVKQDLVISCYKPSDSMVNKLESEQGSKDSVWEFVKEHLSQLPVFIGKKGEADYITERTPRVLFDRMVAYHVQHGYIIPISSAEFQEGVQQRFPIRDGMAFLENQVAEYDKQRTIIKEFTQVSLFVSDENSAIEWIRQQLLKKPQTRQDLHPGFMKEIQHIDKHELLPELDVLLEQNFLMYEGTEGVPDQIVGYLRKNYKDLRSLDNDNKSVKSKAVNRWYVPDVGKQSDLEKLREKSLLREFESYLEYIDNNRKKLKQFRTEAIRAGFKKAWGDKDYQKIVDVGQRLPEKVVQEDDKLLMYFDNAQIRLGM</sequence>
<dbReference type="RefSeq" id="WP_036836011.1">
    <property type="nucleotide sequence ID" value="NZ_AVPG01000030.1"/>
</dbReference>
<dbReference type="GO" id="GO:0003677">
    <property type="term" value="F:DNA binding"/>
    <property type="evidence" value="ECO:0007669"/>
    <property type="project" value="InterPro"/>
</dbReference>
<evidence type="ECO:0000256" key="1">
    <source>
        <dbReference type="ARBA" id="ARBA00006594"/>
    </source>
</evidence>
<dbReference type="GO" id="GO:0032259">
    <property type="term" value="P:methylation"/>
    <property type="evidence" value="ECO:0007669"/>
    <property type="project" value="UniProtKB-KW"/>
</dbReference>
<evidence type="ECO:0000256" key="2">
    <source>
        <dbReference type="ARBA" id="ARBA00022603"/>
    </source>
</evidence>
<evidence type="ECO:0000313" key="7">
    <source>
        <dbReference type="Proteomes" id="UP000030401"/>
    </source>
</evidence>
<gene>
    <name evidence="6" type="ORF">N784_11795</name>
</gene>
<keyword evidence="2 6" id="KW-0489">Methyltransferase</keyword>
<dbReference type="OrthoDB" id="9800801at2"/>
<feature type="domain" description="DNA methylase N-4/N-6" evidence="5">
    <location>
        <begin position="78"/>
        <end position="166"/>
    </location>
</feature>
<reference evidence="6 7" key="1">
    <citation type="submission" date="2013-08" db="EMBL/GenBank/DDBJ databases">
        <authorList>
            <person name="Huang J."/>
            <person name="Wang G."/>
        </authorList>
    </citation>
    <scope>NUCLEOTIDE SEQUENCE [LARGE SCALE GENOMIC DNA]</scope>
    <source>
        <strain evidence="6 7">JSM 072002</strain>
    </source>
</reference>
<proteinExistence type="inferred from homology"/>
<dbReference type="eggNOG" id="COG1743">
    <property type="taxonomic scope" value="Bacteria"/>
</dbReference>
<dbReference type="InterPro" id="IPR002941">
    <property type="entry name" value="DNA_methylase_N4/N6"/>
</dbReference>
<dbReference type="EMBL" id="AVPG01000030">
    <property type="protein sequence ID" value="KGX84853.1"/>
    <property type="molecule type" value="Genomic_DNA"/>
</dbReference>